<proteinExistence type="predicted"/>
<evidence type="ECO:0000313" key="1">
    <source>
        <dbReference type="EMBL" id="MBW90955.1"/>
    </source>
</evidence>
<dbReference type="EMBL" id="GGEC01010472">
    <property type="protein sequence ID" value="MBW90955.1"/>
    <property type="molecule type" value="Transcribed_RNA"/>
</dbReference>
<sequence>MVIKKTENKMQESSIQTIIPWFGPYSLIRTWLMSEGNNPDSSYTLCVIFVNQGGTVIDIVRQIPNLLR</sequence>
<protein>
    <submittedName>
        <fullName evidence="1">Uncharacterized protein</fullName>
    </submittedName>
</protein>
<name>A0A2P2JBV7_RHIMU</name>
<dbReference type="AlphaFoldDB" id="A0A2P2JBV7"/>
<accession>A0A2P2JBV7</accession>
<reference evidence="1" key="1">
    <citation type="submission" date="2018-02" db="EMBL/GenBank/DDBJ databases">
        <title>Rhizophora mucronata_Transcriptome.</title>
        <authorList>
            <person name="Meera S.P."/>
            <person name="Sreeshan A."/>
            <person name="Augustine A."/>
        </authorList>
    </citation>
    <scope>NUCLEOTIDE SEQUENCE</scope>
    <source>
        <tissue evidence="1">Leaf</tissue>
    </source>
</reference>
<organism evidence="1">
    <name type="scientific">Rhizophora mucronata</name>
    <name type="common">Asiatic mangrove</name>
    <dbReference type="NCBI Taxonomy" id="61149"/>
    <lineage>
        <taxon>Eukaryota</taxon>
        <taxon>Viridiplantae</taxon>
        <taxon>Streptophyta</taxon>
        <taxon>Embryophyta</taxon>
        <taxon>Tracheophyta</taxon>
        <taxon>Spermatophyta</taxon>
        <taxon>Magnoliopsida</taxon>
        <taxon>eudicotyledons</taxon>
        <taxon>Gunneridae</taxon>
        <taxon>Pentapetalae</taxon>
        <taxon>rosids</taxon>
        <taxon>fabids</taxon>
        <taxon>Malpighiales</taxon>
        <taxon>Rhizophoraceae</taxon>
        <taxon>Rhizophora</taxon>
    </lineage>
</organism>